<dbReference type="EMBL" id="DQ499600">
    <property type="protein sequence ID" value="ABF57473.1"/>
    <property type="molecule type" value="Genomic_DNA"/>
</dbReference>
<organism evidence="1 2">
    <name type="scientific">Corynebacterium phage P1201</name>
    <dbReference type="NCBI Taxonomy" id="384848"/>
    <lineage>
        <taxon>Viruses</taxon>
        <taxon>Duplodnaviria</taxon>
        <taxon>Heunggongvirae</taxon>
        <taxon>Uroviricota</taxon>
        <taxon>Caudoviricetes</taxon>
        <taxon>Zierdtviridae</taxon>
        <taxon>Toshachvirinae</taxon>
        <taxon>Chunghsingvirus</taxon>
        <taxon>Chunghsingvirus P1201</taxon>
        <taxon>Corynebacterium virus P1201</taxon>
    </lineage>
</organism>
<dbReference type="RefSeq" id="YP_001468921.1">
    <property type="nucleotide sequence ID" value="NC_009816.1"/>
</dbReference>
<accession>A7IY90</accession>
<name>A7IY90_9CAUD</name>
<reference evidence="1 2" key="1">
    <citation type="journal article" date="2008" name="Virology">
        <title>Genome sequence of the lytic bacteriophage P1201 from Corynebacterium glutamicum NCHU 87078: Evolutionary relationships to phages from Corynebacterineae.</title>
        <authorList>
            <person name="Chen C.L."/>
            <person name="Pan T.Y."/>
            <person name="Kan S.C."/>
            <person name="Kuan Y.C."/>
            <person name="Hong L.Y."/>
            <person name="Chiu K.R."/>
            <person name="Sheu C.S."/>
            <person name="Yang J.S."/>
            <person name="Hsu W.H."/>
            <person name="Hu H.Y."/>
        </authorList>
    </citation>
    <scope>NUCLEOTIDE SEQUENCE</scope>
</reference>
<proteinExistence type="predicted"/>
<protein>
    <submittedName>
        <fullName evidence="1">Gp19</fullName>
    </submittedName>
</protein>
<sequence>MDYFENFMEEAEKFLERADALLEEITKEQEPEKKGVSWDELSDWVAESEGVQEFEEDTDAEQPVYVTKEADLHAECENCEQCGECGCDEYLNHDSYDEEFWEWIEEEREQEDEWDASERISLLDYREGLFRHLREQNPKNGNDKLFLLTNIVSDLVWEIAEGPDVVTFGENPEDRRAGLISSAHRTIEGSSYLLALIEESLGSISVYVNLHDAETEIQKYLKGKN</sequence>
<dbReference type="KEGG" id="vg:5745467"/>
<dbReference type="GeneID" id="5745467"/>
<evidence type="ECO:0000313" key="2">
    <source>
        <dbReference type="Proteomes" id="UP000002414"/>
    </source>
</evidence>
<evidence type="ECO:0000313" key="1">
    <source>
        <dbReference type="EMBL" id="ABF57473.1"/>
    </source>
</evidence>
<dbReference type="Proteomes" id="UP000002414">
    <property type="component" value="Segment"/>
</dbReference>
<keyword evidence="2" id="KW-1185">Reference proteome</keyword>